<protein>
    <submittedName>
        <fullName evidence="2">Uncharacterized protein</fullName>
    </submittedName>
</protein>
<dbReference type="Proteomes" id="UP000030744">
    <property type="component" value="Unassembled WGS sequence"/>
</dbReference>
<feature type="signal peptide" evidence="1">
    <location>
        <begin position="1"/>
        <end position="25"/>
    </location>
</feature>
<feature type="chain" id="PRO_5004672670" evidence="1">
    <location>
        <begin position="26"/>
        <end position="149"/>
    </location>
</feature>
<keyword evidence="3" id="KW-1185">Reference proteome</keyword>
<proteinExistence type="predicted"/>
<evidence type="ECO:0000313" key="3">
    <source>
        <dbReference type="Proteomes" id="UP000030744"/>
    </source>
</evidence>
<dbReference type="GeneID" id="25380854"/>
<sequence length="149" mass="17040">MKLQALPLLAAVALGALSLLLPVSSLQMRRKPFYNSQQTFINQEDDRRLQDSADSENTAAVYAQLQPPATNETAGERVINVADEHQNESLVQLFGTSKYVKKLKEEYKELKKRYKKLHSSNDYKKFKYETMITALQRALGLPVTHRTRL</sequence>
<dbReference type="VEuPathDB" id="ToxoDB:EMH_0062570"/>
<reference evidence="2" key="1">
    <citation type="submission" date="2013-10" db="EMBL/GenBank/DDBJ databases">
        <title>Genomic analysis of the causative agents of coccidiosis in chickens.</title>
        <authorList>
            <person name="Reid A.J."/>
            <person name="Blake D."/>
            <person name="Billington K."/>
            <person name="Browne H."/>
            <person name="Dunn M."/>
            <person name="Hung S."/>
            <person name="Kawahara F."/>
            <person name="Miranda-Saavedra D."/>
            <person name="Mourier T."/>
            <person name="Nagra H."/>
            <person name="Otto T.D."/>
            <person name="Rawlings N."/>
            <person name="Sanchez A."/>
            <person name="Sanders M."/>
            <person name="Subramaniam C."/>
            <person name="Tay Y."/>
            <person name="Dear P."/>
            <person name="Doerig C."/>
            <person name="Gruber A."/>
            <person name="Parkinson J."/>
            <person name="Shirley M."/>
            <person name="Wan K.L."/>
            <person name="Berriman M."/>
            <person name="Tomley F."/>
            <person name="Pain A."/>
        </authorList>
    </citation>
    <scope>NUCLEOTIDE SEQUENCE [LARGE SCALE GENOMIC DNA]</scope>
    <source>
        <strain evidence="2">Houghton</strain>
    </source>
</reference>
<dbReference type="EMBL" id="HG686596">
    <property type="protein sequence ID" value="CDJ34445.1"/>
    <property type="molecule type" value="Genomic_DNA"/>
</dbReference>
<keyword evidence="1" id="KW-0732">Signal</keyword>
<organism evidence="2 3">
    <name type="scientific">Eimeria mitis</name>
    <dbReference type="NCBI Taxonomy" id="44415"/>
    <lineage>
        <taxon>Eukaryota</taxon>
        <taxon>Sar</taxon>
        <taxon>Alveolata</taxon>
        <taxon>Apicomplexa</taxon>
        <taxon>Conoidasida</taxon>
        <taxon>Coccidia</taxon>
        <taxon>Eucoccidiorida</taxon>
        <taxon>Eimeriorina</taxon>
        <taxon>Eimeriidae</taxon>
        <taxon>Eimeria</taxon>
    </lineage>
</organism>
<dbReference type="AlphaFoldDB" id="U6K8U9"/>
<reference evidence="2" key="2">
    <citation type="submission" date="2013-10" db="EMBL/GenBank/DDBJ databases">
        <authorList>
            <person name="Aslett M."/>
        </authorList>
    </citation>
    <scope>NUCLEOTIDE SEQUENCE [LARGE SCALE GENOMIC DNA]</scope>
    <source>
        <strain evidence="2">Houghton</strain>
    </source>
</reference>
<dbReference type="RefSeq" id="XP_013357008.1">
    <property type="nucleotide sequence ID" value="XM_013501554.1"/>
</dbReference>
<evidence type="ECO:0000256" key="1">
    <source>
        <dbReference type="SAM" id="SignalP"/>
    </source>
</evidence>
<evidence type="ECO:0000313" key="2">
    <source>
        <dbReference type="EMBL" id="CDJ34445.1"/>
    </source>
</evidence>
<gene>
    <name evidence="2" type="ORF">EMH_0062570</name>
</gene>
<name>U6K8U9_9EIME</name>
<accession>U6K8U9</accession>